<keyword evidence="2" id="KW-0813">Transport</keyword>
<dbReference type="STRING" id="1346791.M529_18470"/>
<evidence type="ECO:0000313" key="9">
    <source>
        <dbReference type="Proteomes" id="UP000015523"/>
    </source>
</evidence>
<feature type="transmembrane region" description="Helical" evidence="6">
    <location>
        <begin position="247"/>
        <end position="266"/>
    </location>
</feature>
<dbReference type="SUPFAM" id="SSF103473">
    <property type="entry name" value="MFS general substrate transporter"/>
    <property type="match status" value="1"/>
</dbReference>
<comment type="subcellular location">
    <subcellularLocation>
        <location evidence="1">Membrane</location>
        <topology evidence="1">Multi-pass membrane protein</topology>
    </subcellularLocation>
</comment>
<dbReference type="GO" id="GO:0016020">
    <property type="term" value="C:membrane"/>
    <property type="evidence" value="ECO:0007669"/>
    <property type="project" value="UniProtKB-SubCell"/>
</dbReference>
<dbReference type="InterPro" id="IPR020846">
    <property type="entry name" value="MFS_dom"/>
</dbReference>
<dbReference type="InterPro" id="IPR036259">
    <property type="entry name" value="MFS_trans_sf"/>
</dbReference>
<dbReference type="eggNOG" id="COG2271">
    <property type="taxonomic scope" value="Bacteria"/>
</dbReference>
<dbReference type="GO" id="GO:0022857">
    <property type="term" value="F:transmembrane transporter activity"/>
    <property type="evidence" value="ECO:0007669"/>
    <property type="project" value="InterPro"/>
</dbReference>
<dbReference type="PANTHER" id="PTHR23505">
    <property type="entry name" value="SPINSTER"/>
    <property type="match status" value="1"/>
</dbReference>
<feature type="transmembrane region" description="Helical" evidence="6">
    <location>
        <begin position="286"/>
        <end position="306"/>
    </location>
</feature>
<accession>T0K2F8</accession>
<dbReference type="AlphaFoldDB" id="T0K2F8"/>
<keyword evidence="4 6" id="KW-1133">Transmembrane helix</keyword>
<dbReference type="InterPro" id="IPR011701">
    <property type="entry name" value="MFS"/>
</dbReference>
<feature type="transmembrane region" description="Helical" evidence="6">
    <location>
        <begin position="93"/>
        <end position="112"/>
    </location>
</feature>
<comment type="caution">
    <text evidence="8">The sequence shown here is derived from an EMBL/GenBank/DDBJ whole genome shotgun (WGS) entry which is preliminary data.</text>
</comment>
<dbReference type="EMBL" id="AUWY01000118">
    <property type="protein sequence ID" value="EQB30729.1"/>
    <property type="molecule type" value="Genomic_DNA"/>
</dbReference>
<feature type="transmembrane region" description="Helical" evidence="6">
    <location>
        <begin position="196"/>
        <end position="215"/>
    </location>
</feature>
<evidence type="ECO:0000256" key="6">
    <source>
        <dbReference type="SAM" id="Phobius"/>
    </source>
</evidence>
<evidence type="ECO:0000256" key="1">
    <source>
        <dbReference type="ARBA" id="ARBA00004141"/>
    </source>
</evidence>
<sequence>MASLAKADGQERGGERVTTPRRAALLVLALMLALTLSFIDRQILALLVEPIKAELRIDDTRFGVLQGTAFALFYIGFGIPLGRLADRGSRRNLIIAGIILWSLTTMACGTASSFAALFAWRAGVGIGEAALSPAAYSMITDVVPKRNLSLALGVYNMGVYLGSGLALLVGGALLHWLKTADLSALAFLPSAAPWRVVFLCVGIPGLVVAIGFSFIREPRRTDFDVSAETAMPSIGETARFIVSERRLFASLVLGFACHNSSLYALLNWIPAFLGRHHHLMPAHVGLLLGVSTLIGGGVGLIGGGMLSDRLFAAKRGDAPLIVGMIGSVGIALGTLLTVGAPSPQLAATAFAFLIMAVALPIGSASAALQLVVPNRFRGQVSAFYLVSISLAGLTIGPIVPPLISDHLFHDPSRIGQAVAVTVVGAAMLSIILFLIGRPAYARRYAAIHLTPRAQQETSL</sequence>
<evidence type="ECO:0000256" key="5">
    <source>
        <dbReference type="ARBA" id="ARBA00023136"/>
    </source>
</evidence>
<evidence type="ECO:0000259" key="7">
    <source>
        <dbReference type="PROSITE" id="PS50850"/>
    </source>
</evidence>
<dbReference type="Pfam" id="PF07690">
    <property type="entry name" value="MFS_1"/>
    <property type="match status" value="1"/>
</dbReference>
<feature type="transmembrane region" description="Helical" evidence="6">
    <location>
        <begin position="23"/>
        <end position="44"/>
    </location>
</feature>
<feature type="transmembrane region" description="Helical" evidence="6">
    <location>
        <begin position="148"/>
        <end position="176"/>
    </location>
</feature>
<reference evidence="8 9" key="1">
    <citation type="journal article" date="2013" name="Genome Announc.">
        <title>Draft Genome Sequence of Sphingobium ummariense Strain RL-3, a Hexachlorocyclohexane-Degrading Bacterium.</title>
        <authorList>
            <person name="Kohli P."/>
            <person name="Dua A."/>
            <person name="Sangwan N."/>
            <person name="Oldach P."/>
            <person name="Khurana J.P."/>
            <person name="Lal R."/>
        </authorList>
    </citation>
    <scope>NUCLEOTIDE SEQUENCE [LARGE SCALE GENOMIC DNA]</scope>
    <source>
        <strain evidence="8 9">RL-3</strain>
    </source>
</reference>
<feature type="transmembrane region" description="Helical" evidence="6">
    <location>
        <begin position="118"/>
        <end position="136"/>
    </location>
</feature>
<feature type="transmembrane region" description="Helical" evidence="6">
    <location>
        <begin position="318"/>
        <end position="339"/>
    </location>
</feature>
<evidence type="ECO:0000256" key="2">
    <source>
        <dbReference type="ARBA" id="ARBA00022448"/>
    </source>
</evidence>
<protein>
    <recommendedName>
        <fullName evidence="7">Major facilitator superfamily (MFS) profile domain-containing protein</fullName>
    </recommendedName>
</protein>
<dbReference type="InterPro" id="IPR044770">
    <property type="entry name" value="MFS_spinster-like"/>
</dbReference>
<dbReference type="OrthoDB" id="7187764at2"/>
<keyword evidence="3 6" id="KW-0812">Transmembrane</keyword>
<feature type="domain" description="Major facilitator superfamily (MFS) profile" evidence="7">
    <location>
        <begin position="26"/>
        <end position="441"/>
    </location>
</feature>
<organism evidence="8 9">
    <name type="scientific">Sphingobium ummariense RL-3</name>
    <dbReference type="NCBI Taxonomy" id="1346791"/>
    <lineage>
        <taxon>Bacteria</taxon>
        <taxon>Pseudomonadati</taxon>
        <taxon>Pseudomonadota</taxon>
        <taxon>Alphaproteobacteria</taxon>
        <taxon>Sphingomonadales</taxon>
        <taxon>Sphingomonadaceae</taxon>
        <taxon>Sphingobium</taxon>
    </lineage>
</organism>
<keyword evidence="9" id="KW-1185">Reference proteome</keyword>
<dbReference type="PANTHER" id="PTHR23505:SF79">
    <property type="entry name" value="PROTEIN SPINSTER"/>
    <property type="match status" value="1"/>
</dbReference>
<evidence type="ECO:0000313" key="8">
    <source>
        <dbReference type="EMBL" id="EQB30729.1"/>
    </source>
</evidence>
<gene>
    <name evidence="8" type="ORF">M529_18470</name>
</gene>
<evidence type="ECO:0000256" key="3">
    <source>
        <dbReference type="ARBA" id="ARBA00022692"/>
    </source>
</evidence>
<dbReference type="Gene3D" id="1.20.1250.20">
    <property type="entry name" value="MFS general substrate transporter like domains"/>
    <property type="match status" value="2"/>
</dbReference>
<feature type="transmembrane region" description="Helical" evidence="6">
    <location>
        <begin position="345"/>
        <end position="371"/>
    </location>
</feature>
<evidence type="ECO:0000256" key="4">
    <source>
        <dbReference type="ARBA" id="ARBA00022989"/>
    </source>
</evidence>
<dbReference type="Proteomes" id="UP000015523">
    <property type="component" value="Unassembled WGS sequence"/>
</dbReference>
<feature type="transmembrane region" description="Helical" evidence="6">
    <location>
        <begin position="415"/>
        <end position="435"/>
    </location>
</feature>
<name>T0K2F8_9SPHN</name>
<feature type="transmembrane region" description="Helical" evidence="6">
    <location>
        <begin position="64"/>
        <end position="81"/>
    </location>
</feature>
<feature type="transmembrane region" description="Helical" evidence="6">
    <location>
        <begin position="383"/>
        <end position="403"/>
    </location>
</feature>
<dbReference type="PATRIC" id="fig|1346791.3.peg.3564"/>
<dbReference type="PROSITE" id="PS50850">
    <property type="entry name" value="MFS"/>
    <property type="match status" value="1"/>
</dbReference>
<keyword evidence="5 6" id="KW-0472">Membrane</keyword>
<proteinExistence type="predicted"/>